<dbReference type="EMBL" id="AMEP01000109">
    <property type="protein sequence ID" value="EKX98583.1"/>
    <property type="molecule type" value="Genomic_DNA"/>
</dbReference>
<dbReference type="RefSeq" id="WP_009163232.1">
    <property type="nucleotide sequence ID" value="NZ_KB291008.1"/>
</dbReference>
<accession>L1N4Z6</accession>
<reference evidence="1 2" key="1">
    <citation type="submission" date="2012-05" db="EMBL/GenBank/DDBJ databases">
        <authorList>
            <person name="Weinstock G."/>
            <person name="Sodergren E."/>
            <person name="Lobos E.A."/>
            <person name="Fulton L."/>
            <person name="Fulton R."/>
            <person name="Courtney L."/>
            <person name="Fronick C."/>
            <person name="O'Laughlin M."/>
            <person name="Godfrey J."/>
            <person name="Wilson R.M."/>
            <person name="Miner T."/>
            <person name="Farmer C."/>
            <person name="Delehaunty K."/>
            <person name="Cordes M."/>
            <person name="Minx P."/>
            <person name="Tomlinson C."/>
            <person name="Chen J."/>
            <person name="Wollam A."/>
            <person name="Pepin K.H."/>
            <person name="Bhonagiri V."/>
            <person name="Zhang X."/>
            <person name="Suruliraj S."/>
            <person name="Warren W."/>
            <person name="Mitreva M."/>
            <person name="Mardis E.R."/>
            <person name="Wilson R.K."/>
        </authorList>
    </citation>
    <scope>NUCLEOTIDE SEQUENCE [LARGE SCALE GENOMIC DNA]</scope>
    <source>
        <strain evidence="1 2">F0055</strain>
    </source>
</reference>
<dbReference type="OrthoDB" id="1073006at2"/>
<protein>
    <recommendedName>
        <fullName evidence="3">Fibrobacter succinogene major domain protein</fullName>
    </recommendedName>
</protein>
<keyword evidence="2" id="KW-1185">Reference proteome</keyword>
<evidence type="ECO:0000313" key="2">
    <source>
        <dbReference type="Proteomes" id="UP000010433"/>
    </source>
</evidence>
<gene>
    <name evidence="1" type="ORF">HMPREF9151_01925</name>
</gene>
<evidence type="ECO:0008006" key="3">
    <source>
        <dbReference type="Google" id="ProtNLM"/>
    </source>
</evidence>
<dbReference type="HOGENOM" id="CLU_028180_0_0_10"/>
<dbReference type="STRING" id="1127699.HMPREF9151_01925"/>
<name>L1N4Z6_9BACT</name>
<dbReference type="PATRIC" id="fig|1127699.3.peg.1766"/>
<dbReference type="AlphaFoldDB" id="L1N4Z6"/>
<comment type="caution">
    <text evidence="1">The sequence shown here is derived from an EMBL/GenBank/DDBJ whole genome shotgun (WGS) entry which is preliminary data.</text>
</comment>
<proteinExistence type="predicted"/>
<evidence type="ECO:0000313" key="1">
    <source>
        <dbReference type="EMBL" id="EKX98583.1"/>
    </source>
</evidence>
<dbReference type="Proteomes" id="UP000010433">
    <property type="component" value="Unassembled WGS sequence"/>
</dbReference>
<organism evidence="1 2">
    <name type="scientific">Hoylesella saccharolytica F0055</name>
    <dbReference type="NCBI Taxonomy" id="1127699"/>
    <lineage>
        <taxon>Bacteria</taxon>
        <taxon>Pseudomonadati</taxon>
        <taxon>Bacteroidota</taxon>
        <taxon>Bacteroidia</taxon>
        <taxon>Bacteroidales</taxon>
        <taxon>Prevotellaceae</taxon>
        <taxon>Hoylesella</taxon>
    </lineage>
</organism>
<sequence>MSCKHSKQTYENQQLELNKKIYGKTMKKDKWIWCVCIVVLGCLVISCNNDTEQEANNEQVLNGGNVNFLLREAPFEPITEVDTRSLSVMKDTVDVDGRLEAEVSVESDSSIALPRAKTRATEPLKDGTYHIYAFQGGTLKGSLACTMASGKLSSTGYMYLPHGTYDFICVNEQVTYHAATASFKVKRADALVAVVQGKLIDQDPKQLVDFELKHLTARVKIKLETYWPITNIKAATQLSPSATQQRATATFTAANPMVVTYDAGEVKDSYTLANATTEAANYTYTALSNEWQYYFPETDATKFQMVITGGDKLYRRDVAGAKIALKGLSSMIANKSYTIKVRLLYKFQYLFSDGTTGTLAYGNANGKEAVAAMITTDRAIALTDAGMGAGYMWSPHITAQQTPHMYTGFTAWYNNYDGYNLTWTPATTLPTPSVKANDPVNYPAFYQAGHYQPLHALTAPTGQLSQWYLPTIGEWKLAFIALGNYDAAKLTDWGGSTSIHWDTPLVKTVFVQAGGTSPLWYSGGGLAGWYWSSSEHSTPSALHVIFYPQNFYGAWWAGNPKTTLMRVRPFIIKKF</sequence>